<accession>S3CTJ9</accession>
<organism evidence="3 4">
    <name type="scientific">Ophiostoma piceae (strain UAMH 11346)</name>
    <name type="common">Sap stain fungus</name>
    <dbReference type="NCBI Taxonomy" id="1262450"/>
    <lineage>
        <taxon>Eukaryota</taxon>
        <taxon>Fungi</taxon>
        <taxon>Dikarya</taxon>
        <taxon>Ascomycota</taxon>
        <taxon>Pezizomycotina</taxon>
        <taxon>Sordariomycetes</taxon>
        <taxon>Sordariomycetidae</taxon>
        <taxon>Ophiostomatales</taxon>
        <taxon>Ophiostomataceae</taxon>
        <taxon>Ophiostoma</taxon>
    </lineage>
</organism>
<feature type="compositionally biased region" description="Basic and acidic residues" evidence="1">
    <location>
        <begin position="344"/>
        <end position="364"/>
    </location>
</feature>
<dbReference type="EMBL" id="KE148146">
    <property type="protein sequence ID" value="EPE10023.1"/>
    <property type="molecule type" value="Genomic_DNA"/>
</dbReference>
<dbReference type="SMART" id="SM00233">
    <property type="entry name" value="PH"/>
    <property type="match status" value="1"/>
</dbReference>
<gene>
    <name evidence="3" type="ORF">F503_05118</name>
</gene>
<dbReference type="InterPro" id="IPR011993">
    <property type="entry name" value="PH-like_dom_sf"/>
</dbReference>
<feature type="region of interest" description="Disordered" evidence="1">
    <location>
        <begin position="518"/>
        <end position="547"/>
    </location>
</feature>
<proteinExistence type="predicted"/>
<feature type="compositionally biased region" description="Basic and acidic residues" evidence="1">
    <location>
        <begin position="149"/>
        <end position="159"/>
    </location>
</feature>
<dbReference type="PROSITE" id="PS50003">
    <property type="entry name" value="PH_DOMAIN"/>
    <property type="match status" value="1"/>
</dbReference>
<dbReference type="OrthoDB" id="5865767at2759"/>
<feature type="compositionally biased region" description="Polar residues" evidence="1">
    <location>
        <begin position="476"/>
        <end position="489"/>
    </location>
</feature>
<feature type="region of interest" description="Disordered" evidence="1">
    <location>
        <begin position="344"/>
        <end position="491"/>
    </location>
</feature>
<feature type="region of interest" description="Disordered" evidence="1">
    <location>
        <begin position="37"/>
        <end position="68"/>
    </location>
</feature>
<reference evidence="3 4" key="1">
    <citation type="journal article" date="2013" name="BMC Genomics">
        <title>The genome and transcriptome of the pine saprophyte Ophiostoma piceae, and a comparison with the bark beetle-associated pine pathogen Grosmannia clavigera.</title>
        <authorList>
            <person name="Haridas S."/>
            <person name="Wang Y."/>
            <person name="Lim L."/>
            <person name="Massoumi Alamouti S."/>
            <person name="Jackman S."/>
            <person name="Docking R."/>
            <person name="Robertson G."/>
            <person name="Birol I."/>
            <person name="Bohlmann J."/>
            <person name="Breuil C."/>
        </authorList>
    </citation>
    <scope>NUCLEOTIDE SEQUENCE [LARGE SCALE GENOMIC DNA]</scope>
    <source>
        <strain evidence="3 4">UAMH 11346</strain>
    </source>
</reference>
<dbReference type="PANTHER" id="PTHR37283:SF1">
    <property type="entry name" value="PH DOMAIN-CONTAINING PROTEIN YHR131C"/>
    <property type="match status" value="1"/>
</dbReference>
<protein>
    <submittedName>
        <fullName evidence="3">Ph domain-containing protein</fullName>
    </submittedName>
</protein>
<dbReference type="Proteomes" id="UP000016923">
    <property type="component" value="Unassembled WGS sequence"/>
</dbReference>
<evidence type="ECO:0000313" key="4">
    <source>
        <dbReference type="Proteomes" id="UP000016923"/>
    </source>
</evidence>
<keyword evidence="4" id="KW-1185">Reference proteome</keyword>
<sequence length="646" mass="71481">MATPHITMISMAENATPVDMDTLSPIMSNASSYYRTGREAERLHPVATTSSRRSSASSAPSALRPSLTRRTSLEEDYFYREVFTVERKPNEPPPSYDTTIKKIRRKEREAAAAVERKNADMERIRKTAAAVTALSKGKSSKSKGKGKNKGKDKGKEKEPVGSQVTEIRSDEPEDVLPPYSCDIHIEGMFQKKMEIENTTKRAEDRRWNTAYIVLHGTALEVYECRKDRSWAGRTAKSGPGVSPDRPPWMRKAALEKSYGLSYADVGIAADYIKRRYVIRIRAETDQFLISCVELETFVQWLDALFAAISVAAPIDERDFPRDQSIPRVQRVRWYNGRDLEAEAIVDQEREEDRARESERDSERESENEDEAADEVTPLPTALPTSRPESPTGVRSKPMRTGQSLAAAAAAVLGEENSIASEPRLARTDSMSSEASTSSATSTSPSESSELTVAGPSTAAPLHHVSAQQRAAARAMQSPQSTPSIISGSSLGARRGARFSLRTITSRLAQRHRLKAVAFKNSKDNDDGSEDDTGIAGPSHGPAPAVAGIGARSGFSATNSNFIDAATGKWQPSHRWTKTHDMVYAKLCYATLLFRSPRKSNYIIVRGKQWLVDWKTGNMARVSPPWYGEVECQPGPWQLLHTENMRL</sequence>
<evidence type="ECO:0000259" key="2">
    <source>
        <dbReference type="PROSITE" id="PS50003"/>
    </source>
</evidence>
<evidence type="ECO:0000256" key="1">
    <source>
        <dbReference type="SAM" id="MobiDB-lite"/>
    </source>
</evidence>
<dbReference type="InterPro" id="IPR001849">
    <property type="entry name" value="PH_domain"/>
</dbReference>
<dbReference type="HOGENOM" id="CLU_028348_0_0_1"/>
<evidence type="ECO:0000313" key="3">
    <source>
        <dbReference type="EMBL" id="EPE10023.1"/>
    </source>
</evidence>
<dbReference type="STRING" id="1262450.S3CTJ9"/>
<feature type="compositionally biased region" description="Low complexity" evidence="1">
    <location>
        <begin position="429"/>
        <end position="449"/>
    </location>
</feature>
<feature type="domain" description="PH" evidence="2">
    <location>
        <begin position="182"/>
        <end position="309"/>
    </location>
</feature>
<dbReference type="Gene3D" id="2.30.29.30">
    <property type="entry name" value="Pleckstrin-homology domain (PH domain)/Phosphotyrosine-binding domain (PTB)"/>
    <property type="match status" value="1"/>
</dbReference>
<feature type="compositionally biased region" description="Low complexity" evidence="1">
    <location>
        <begin position="47"/>
        <end position="68"/>
    </location>
</feature>
<dbReference type="PANTHER" id="PTHR37283">
    <property type="entry name" value="PH DOMAIN-CONTAINING PROTEIN YHR131C"/>
    <property type="match status" value="1"/>
</dbReference>
<feature type="region of interest" description="Disordered" evidence="1">
    <location>
        <begin position="130"/>
        <end position="176"/>
    </location>
</feature>
<feature type="compositionally biased region" description="Basic residues" evidence="1">
    <location>
        <begin position="138"/>
        <end position="148"/>
    </location>
</feature>
<dbReference type="SUPFAM" id="SSF50729">
    <property type="entry name" value="PH domain-like"/>
    <property type="match status" value="1"/>
</dbReference>
<name>S3CTJ9_OPHP1</name>
<dbReference type="VEuPathDB" id="FungiDB:F503_05118"/>
<dbReference type="AlphaFoldDB" id="S3CTJ9"/>
<dbReference type="eggNOG" id="ENOG502QUAB">
    <property type="taxonomic scope" value="Eukaryota"/>
</dbReference>